<evidence type="ECO:0000313" key="2">
    <source>
        <dbReference type="Proteomes" id="UP001633002"/>
    </source>
</evidence>
<proteinExistence type="predicted"/>
<keyword evidence="2" id="KW-1185">Reference proteome</keyword>
<comment type="caution">
    <text evidence="1">The sequence shown here is derived from an EMBL/GenBank/DDBJ whole genome shotgun (WGS) entry which is preliminary data.</text>
</comment>
<name>A0ABD3HK29_9MARC</name>
<dbReference type="Proteomes" id="UP001633002">
    <property type="component" value="Unassembled WGS sequence"/>
</dbReference>
<dbReference type="AlphaFoldDB" id="A0ABD3HK29"/>
<sequence>MANKQMSEDRLIQALKKIALKETVDANEVAIQVNVSKKDSLKGIKNLAEKGVLTYYFQGDPVISSFRSWAQVHWGRKKNAQIDTIQELGDNGVLTVFVTAEAREEVLKYTHPAIKGRFLFFRKAASSE</sequence>
<reference evidence="1 2" key="1">
    <citation type="submission" date="2024-09" db="EMBL/GenBank/DDBJ databases">
        <title>Chromosome-scale assembly of Riccia sorocarpa.</title>
        <authorList>
            <person name="Paukszto L."/>
        </authorList>
    </citation>
    <scope>NUCLEOTIDE SEQUENCE [LARGE SCALE GENOMIC DNA]</scope>
    <source>
        <strain evidence="1">LP-2024</strain>
        <tissue evidence="1">Aerial parts of the thallus</tissue>
    </source>
</reference>
<dbReference type="EMBL" id="JBJQOH010000003">
    <property type="protein sequence ID" value="KAL3690749.1"/>
    <property type="molecule type" value="Genomic_DNA"/>
</dbReference>
<protein>
    <submittedName>
        <fullName evidence="1">Uncharacterized protein</fullName>
    </submittedName>
</protein>
<gene>
    <name evidence="1" type="ORF">R1sor_004400</name>
</gene>
<evidence type="ECO:0000313" key="1">
    <source>
        <dbReference type="EMBL" id="KAL3690749.1"/>
    </source>
</evidence>
<accession>A0ABD3HK29</accession>
<organism evidence="1 2">
    <name type="scientific">Riccia sorocarpa</name>
    <dbReference type="NCBI Taxonomy" id="122646"/>
    <lineage>
        <taxon>Eukaryota</taxon>
        <taxon>Viridiplantae</taxon>
        <taxon>Streptophyta</taxon>
        <taxon>Embryophyta</taxon>
        <taxon>Marchantiophyta</taxon>
        <taxon>Marchantiopsida</taxon>
        <taxon>Marchantiidae</taxon>
        <taxon>Marchantiales</taxon>
        <taxon>Ricciaceae</taxon>
        <taxon>Riccia</taxon>
    </lineage>
</organism>